<dbReference type="GO" id="GO:0003677">
    <property type="term" value="F:DNA binding"/>
    <property type="evidence" value="ECO:0007669"/>
    <property type="project" value="UniProtKB-KW"/>
</dbReference>
<dbReference type="GeneID" id="56144266"/>
<dbReference type="InterPro" id="IPR017985">
    <property type="entry name" value="MeTrfase_CN4_CS"/>
</dbReference>
<dbReference type="Gene3D" id="3.40.50.150">
    <property type="entry name" value="Vaccinia Virus protein VP39"/>
    <property type="match status" value="2"/>
</dbReference>
<evidence type="ECO:0000313" key="10">
    <source>
        <dbReference type="EMBL" id="QLK25127.1"/>
    </source>
</evidence>
<dbReference type="GO" id="GO:0032259">
    <property type="term" value="P:methylation"/>
    <property type="evidence" value="ECO:0007669"/>
    <property type="project" value="UniProtKB-KW"/>
</dbReference>
<evidence type="ECO:0000256" key="7">
    <source>
        <dbReference type="ARBA" id="ARBA00049120"/>
    </source>
</evidence>
<dbReference type="GO" id="GO:0009307">
    <property type="term" value="P:DNA restriction-modification system"/>
    <property type="evidence" value="ECO:0007669"/>
    <property type="project" value="UniProtKB-KW"/>
</dbReference>
<keyword evidence="4 8" id="KW-0949">S-adenosyl-L-methionine</keyword>
<keyword evidence="5 8" id="KW-0680">Restriction system</keyword>
<dbReference type="InterPro" id="IPR001091">
    <property type="entry name" value="RM_Methyltransferase"/>
</dbReference>
<keyword evidence="3" id="KW-0808">Transferase</keyword>
<evidence type="ECO:0000256" key="5">
    <source>
        <dbReference type="ARBA" id="ARBA00022747"/>
    </source>
</evidence>
<dbReference type="REBASE" id="552661">
    <property type="entry name" value="M.NspYPL30ORF13635P"/>
</dbReference>
<organism evidence="10 11">
    <name type="scientific">Natrinema zhouii</name>
    <dbReference type="NCBI Taxonomy" id="1710539"/>
    <lineage>
        <taxon>Archaea</taxon>
        <taxon>Methanobacteriati</taxon>
        <taxon>Methanobacteriota</taxon>
        <taxon>Stenosarchaea group</taxon>
        <taxon>Halobacteria</taxon>
        <taxon>Halobacteriales</taxon>
        <taxon>Natrialbaceae</taxon>
        <taxon>Natrinema</taxon>
    </lineage>
</organism>
<evidence type="ECO:0000256" key="4">
    <source>
        <dbReference type="ARBA" id="ARBA00022691"/>
    </source>
</evidence>
<dbReference type="SUPFAM" id="SSF53335">
    <property type="entry name" value="S-adenosyl-L-methionine-dependent methyltransferases"/>
    <property type="match status" value="1"/>
</dbReference>
<keyword evidence="11" id="KW-1185">Reference proteome</keyword>
<dbReference type="OrthoDB" id="38200at2157"/>
<name>A0A7D6H1N7_9EURY</name>
<keyword evidence="2 8" id="KW-0489">Methyltransferase</keyword>
<evidence type="ECO:0000259" key="9">
    <source>
        <dbReference type="Pfam" id="PF01555"/>
    </source>
</evidence>
<evidence type="ECO:0000256" key="3">
    <source>
        <dbReference type="ARBA" id="ARBA00022679"/>
    </source>
</evidence>
<dbReference type="InterPro" id="IPR002941">
    <property type="entry name" value="DNA_methylase_N4/N6"/>
</dbReference>
<protein>
    <recommendedName>
        <fullName evidence="8">Type II methyltransferase</fullName>
        <ecNumber evidence="8">2.1.1.113</ecNumber>
    </recommendedName>
    <alternativeName>
        <fullName evidence="8">N-4 cytosine-specific methyltransferase</fullName>
    </alternativeName>
</protein>
<gene>
    <name evidence="10" type="ORF">HYG81_13635</name>
</gene>
<dbReference type="AlphaFoldDB" id="A0A7D6H1N7"/>
<sequence length="332" mass="37804">MAKELVQTYSSPGDTILDPFSGSGTVPLEAAIEKREAIGIDRNPYSILLSKAKLHPPKSEEEAKESAEKYLSKIEPESGVGTDDIPEWVAEFFHPKTLSGIVQLAPLLRENDEHFLLACLLGILHHQRPGFLSYPASNLRPYLRDEKFPRDQYPEKYEYREIRPRLFSKIERAFRRAPEFDNSLQQTIYSGDSAEVINEEIQKDRLDTIITSPPYMNKLDYGRDNRLRLYFLGVEDYEDLDGSPENRQQYRDFLDNFLSEATNALQPGGNLIFVMGESQRSGAAVDTSEVLANMVKNEEYGMSVKEAVQDKVPQREINSMSTKSETILVLEN</sequence>
<dbReference type="Pfam" id="PF01555">
    <property type="entry name" value="N6_N4_Mtase"/>
    <property type="match status" value="1"/>
</dbReference>
<keyword evidence="6" id="KW-0238">DNA-binding</keyword>
<evidence type="ECO:0000313" key="11">
    <source>
        <dbReference type="Proteomes" id="UP000510869"/>
    </source>
</evidence>
<reference evidence="10 11" key="1">
    <citation type="submission" date="2020-07" db="EMBL/GenBank/DDBJ databases">
        <title>Natrinema (YPL30) sp. nov. and Haloterrigena xxxxxx (YPL8) sp. nov., isolated from a salt mine.</title>
        <authorList>
            <person name="Cui H."/>
        </authorList>
    </citation>
    <scope>NUCLEOTIDE SEQUENCE [LARGE SCALE GENOMIC DNA]</scope>
    <source>
        <strain evidence="10 11">YPL13</strain>
    </source>
</reference>
<evidence type="ECO:0000256" key="6">
    <source>
        <dbReference type="ARBA" id="ARBA00023125"/>
    </source>
</evidence>
<proteinExistence type="inferred from homology"/>
<dbReference type="Proteomes" id="UP000510869">
    <property type="component" value="Chromosome"/>
</dbReference>
<dbReference type="KEGG" id="nay:HYG81_13635"/>
<evidence type="ECO:0000256" key="1">
    <source>
        <dbReference type="ARBA" id="ARBA00010203"/>
    </source>
</evidence>
<evidence type="ECO:0000256" key="8">
    <source>
        <dbReference type="RuleBase" id="RU362026"/>
    </source>
</evidence>
<dbReference type="GO" id="GO:0015667">
    <property type="term" value="F:site-specific DNA-methyltransferase (cytosine-N4-specific) activity"/>
    <property type="evidence" value="ECO:0007669"/>
    <property type="project" value="UniProtKB-EC"/>
</dbReference>
<dbReference type="GO" id="GO:0008170">
    <property type="term" value="F:N-methyltransferase activity"/>
    <property type="evidence" value="ECO:0007669"/>
    <property type="project" value="InterPro"/>
</dbReference>
<comment type="catalytic activity">
    <reaction evidence="7 8">
        <text>a 2'-deoxycytidine in DNA + S-adenosyl-L-methionine = an N(4)-methyl-2'-deoxycytidine in DNA + S-adenosyl-L-homocysteine + H(+)</text>
        <dbReference type="Rhea" id="RHEA:16857"/>
        <dbReference type="Rhea" id="RHEA-COMP:11369"/>
        <dbReference type="Rhea" id="RHEA-COMP:13674"/>
        <dbReference type="ChEBI" id="CHEBI:15378"/>
        <dbReference type="ChEBI" id="CHEBI:57856"/>
        <dbReference type="ChEBI" id="CHEBI:59789"/>
        <dbReference type="ChEBI" id="CHEBI:85452"/>
        <dbReference type="ChEBI" id="CHEBI:137933"/>
        <dbReference type="EC" id="2.1.1.113"/>
    </reaction>
</comment>
<dbReference type="PRINTS" id="PR00508">
    <property type="entry name" value="S21N4MTFRASE"/>
</dbReference>
<dbReference type="InterPro" id="IPR029063">
    <property type="entry name" value="SAM-dependent_MTases_sf"/>
</dbReference>
<evidence type="ECO:0000256" key="2">
    <source>
        <dbReference type="ARBA" id="ARBA00022603"/>
    </source>
</evidence>
<accession>A0A7D6H1N7</accession>
<dbReference type="RefSeq" id="WP_180840317.1">
    <property type="nucleotide sequence ID" value="NZ_CP059154.1"/>
</dbReference>
<comment type="similarity">
    <text evidence="1">Belongs to the N(4)/N(6)-methyltransferase family. N(4) subfamily.</text>
</comment>
<dbReference type="EMBL" id="CP059154">
    <property type="protein sequence ID" value="QLK25127.1"/>
    <property type="molecule type" value="Genomic_DNA"/>
</dbReference>
<dbReference type="EC" id="2.1.1.113" evidence="8"/>
<feature type="domain" description="DNA methylase N-4/N-6" evidence="9">
    <location>
        <begin position="1"/>
        <end position="47"/>
    </location>
</feature>
<dbReference type="PROSITE" id="PS00093">
    <property type="entry name" value="N4_MTASE"/>
    <property type="match status" value="1"/>
</dbReference>